<feature type="compositionally biased region" description="Low complexity" evidence="1">
    <location>
        <begin position="457"/>
        <end position="482"/>
    </location>
</feature>
<protein>
    <recommendedName>
        <fullName evidence="4">Transcription factor hoxa13</fullName>
    </recommendedName>
</protein>
<feature type="region of interest" description="Disordered" evidence="1">
    <location>
        <begin position="839"/>
        <end position="867"/>
    </location>
</feature>
<feature type="region of interest" description="Disordered" evidence="1">
    <location>
        <begin position="390"/>
        <end position="427"/>
    </location>
</feature>
<reference evidence="3" key="1">
    <citation type="journal article" date="2012" name="Science">
        <title>The Paleozoic origin of enzymatic lignin decomposition reconstructed from 31 fungal genomes.</title>
        <authorList>
            <person name="Floudas D."/>
            <person name="Binder M."/>
            <person name="Riley R."/>
            <person name="Barry K."/>
            <person name="Blanchette R.A."/>
            <person name="Henrissat B."/>
            <person name="Martinez A.T."/>
            <person name="Otillar R."/>
            <person name="Spatafora J.W."/>
            <person name="Yadav J.S."/>
            <person name="Aerts A."/>
            <person name="Benoit I."/>
            <person name="Boyd A."/>
            <person name="Carlson A."/>
            <person name="Copeland A."/>
            <person name="Coutinho P.M."/>
            <person name="de Vries R.P."/>
            <person name="Ferreira P."/>
            <person name="Findley K."/>
            <person name="Foster B."/>
            <person name="Gaskell J."/>
            <person name="Glotzer D."/>
            <person name="Gorecki P."/>
            <person name="Heitman J."/>
            <person name="Hesse C."/>
            <person name="Hori C."/>
            <person name="Igarashi K."/>
            <person name="Jurgens J.A."/>
            <person name="Kallen N."/>
            <person name="Kersten P."/>
            <person name="Kohler A."/>
            <person name="Kuees U."/>
            <person name="Kumar T.K.A."/>
            <person name="Kuo A."/>
            <person name="LaButti K."/>
            <person name="Larrondo L.F."/>
            <person name="Lindquist E."/>
            <person name="Ling A."/>
            <person name="Lombard V."/>
            <person name="Lucas S."/>
            <person name="Lundell T."/>
            <person name="Martin R."/>
            <person name="McLaughlin D.J."/>
            <person name="Morgenstern I."/>
            <person name="Morin E."/>
            <person name="Murat C."/>
            <person name="Nagy L.G."/>
            <person name="Nolan M."/>
            <person name="Ohm R.A."/>
            <person name="Patyshakuliyeva A."/>
            <person name="Rokas A."/>
            <person name="Ruiz-Duenas F.J."/>
            <person name="Sabat G."/>
            <person name="Salamov A."/>
            <person name="Samejima M."/>
            <person name="Schmutz J."/>
            <person name="Slot J.C."/>
            <person name="St John F."/>
            <person name="Stenlid J."/>
            <person name="Sun H."/>
            <person name="Sun S."/>
            <person name="Syed K."/>
            <person name="Tsang A."/>
            <person name="Wiebenga A."/>
            <person name="Young D."/>
            <person name="Pisabarro A."/>
            <person name="Eastwood D.C."/>
            <person name="Martin F."/>
            <person name="Cullen D."/>
            <person name="Grigoriev I.V."/>
            <person name="Hibbett D.S."/>
        </authorList>
    </citation>
    <scope>NUCLEOTIDE SEQUENCE [LARGE SCALE GENOMIC DNA]</scope>
    <source>
        <strain evidence="3">RWD-64-598 SS2</strain>
    </source>
</reference>
<evidence type="ECO:0000256" key="1">
    <source>
        <dbReference type="SAM" id="MobiDB-lite"/>
    </source>
</evidence>
<dbReference type="Proteomes" id="UP000053558">
    <property type="component" value="Unassembled WGS sequence"/>
</dbReference>
<feature type="compositionally biased region" description="Polar residues" evidence="1">
    <location>
        <begin position="339"/>
        <end position="350"/>
    </location>
</feature>
<gene>
    <name evidence="2" type="ORF">CONPUDRAFT_166822</name>
</gene>
<keyword evidence="3" id="KW-1185">Reference proteome</keyword>
<feature type="compositionally biased region" description="Polar residues" evidence="1">
    <location>
        <begin position="391"/>
        <end position="409"/>
    </location>
</feature>
<dbReference type="GeneID" id="19205653"/>
<accession>A0A5M3MIW7</accession>
<feature type="compositionally biased region" description="Basic and acidic residues" evidence="1">
    <location>
        <begin position="46"/>
        <end position="56"/>
    </location>
</feature>
<feature type="region of interest" description="Disordered" evidence="1">
    <location>
        <begin position="1"/>
        <end position="80"/>
    </location>
</feature>
<dbReference type="OrthoDB" id="3260408at2759"/>
<dbReference type="EMBL" id="JH711581">
    <property type="protein sequence ID" value="EIW78976.1"/>
    <property type="molecule type" value="Genomic_DNA"/>
</dbReference>
<feature type="region of interest" description="Disordered" evidence="1">
    <location>
        <begin position="331"/>
        <end position="361"/>
    </location>
</feature>
<dbReference type="RefSeq" id="XP_007770719.1">
    <property type="nucleotide sequence ID" value="XM_007772529.1"/>
</dbReference>
<sequence>MVVTRRTPVVPPPPTSRTSSQQALPRTTHTRPQDDTTPTPSPLANGDHDESHDESSPPHINGHAKDGPNSRKANVKQKEKAKAKKRGFFDTLWLLMFTAFAAYTLTTCPYNESSDSLVCRGLSGYRDIVIEPYILPSLYAALDHPSVAPYVEKVRPVYVASKDIFDTRVAPQWNRRVVPAFYNHMLPRWHAHVVPVWTQHGAPLWDAHVIARYDALVAPHLHAYVYGPWNDKIVPVWTQHAAPRLVAARAFYVDKARPAVDTAVAALYRWQRASRPYVARAAEQSKKLAPVVRVLVERLAVLVEFLAAQRRTFVDPHVSRIWEKVVELSSSGGGASLHPDSQGTRTSSSIVAEPEADAGAKAESVLRETLMPEGTPEAIPIASLIFDPSASEGSQTASVPQGATPSTAEQHAEPTRAPSAAAPSLPSEPEEIDLDAFYEELGFASPTEPAETRSSSALPPLAQRTAAAAAPESESEPEQGGPTRDELRTRHDAWEAQLQAQIGASFSSLRLALSALREHASEELSGLDDRRGVEPGSGTGAGISGVVDALERDAERYVRGARKYLKGLVGDGKAKAKGGNANGGAEGGKEQLWARMVDRVEQKFEERAMEAEGQVNAWWVALVDAELAEVAKAAQAVRAVAEKAQGDMAMDYAYLDDVTYLDWQRYHALMDTSDKFTDEMRALQNGTSLANPVVTVLEGLESEVNDVLLGFDAQIRALRQEGQLAIEREAEALAAERVAAAAELPFAGEAEDQDQDQKAEAVTRVPVPEEKVEELVESAVAEVVEEGPESESDDEEEGPEVVILPVDPLPEQPAAEEVIPPVVIGRGKEEILEAFGRADPESIAVKTPRSTEAQGKEKPSVREHVEL</sequence>
<feature type="region of interest" description="Disordered" evidence="1">
    <location>
        <begin position="446"/>
        <end position="486"/>
    </location>
</feature>
<dbReference type="KEGG" id="cput:CONPUDRAFT_166822"/>
<comment type="caution">
    <text evidence="2">The sequence shown here is derived from an EMBL/GenBank/DDBJ whole genome shotgun (WGS) entry which is preliminary data.</text>
</comment>
<evidence type="ECO:0000313" key="3">
    <source>
        <dbReference type="Proteomes" id="UP000053558"/>
    </source>
</evidence>
<proteinExistence type="predicted"/>
<evidence type="ECO:0008006" key="4">
    <source>
        <dbReference type="Google" id="ProtNLM"/>
    </source>
</evidence>
<feature type="compositionally biased region" description="Low complexity" evidence="1">
    <location>
        <begin position="415"/>
        <end position="427"/>
    </location>
</feature>
<dbReference type="AlphaFoldDB" id="A0A5M3MIW7"/>
<evidence type="ECO:0000313" key="2">
    <source>
        <dbReference type="EMBL" id="EIW78976.1"/>
    </source>
</evidence>
<organism evidence="2 3">
    <name type="scientific">Coniophora puteana (strain RWD-64-598)</name>
    <name type="common">Brown rot fungus</name>
    <dbReference type="NCBI Taxonomy" id="741705"/>
    <lineage>
        <taxon>Eukaryota</taxon>
        <taxon>Fungi</taxon>
        <taxon>Dikarya</taxon>
        <taxon>Basidiomycota</taxon>
        <taxon>Agaricomycotina</taxon>
        <taxon>Agaricomycetes</taxon>
        <taxon>Agaricomycetidae</taxon>
        <taxon>Boletales</taxon>
        <taxon>Coniophorineae</taxon>
        <taxon>Coniophoraceae</taxon>
        <taxon>Coniophora</taxon>
    </lineage>
</organism>
<dbReference type="OMA" id="LWFTIYT"/>
<name>A0A5M3MIW7_CONPW</name>
<feature type="compositionally biased region" description="Basic and acidic residues" evidence="1">
    <location>
        <begin position="854"/>
        <end position="867"/>
    </location>
</feature>